<protein>
    <submittedName>
        <fullName evidence="2">Putative secreted peptide</fullName>
    </submittedName>
</protein>
<keyword evidence="1" id="KW-0732">Signal</keyword>
<organism evidence="2">
    <name type="scientific">Anopheles braziliensis</name>
    <dbReference type="NCBI Taxonomy" id="58242"/>
    <lineage>
        <taxon>Eukaryota</taxon>
        <taxon>Metazoa</taxon>
        <taxon>Ecdysozoa</taxon>
        <taxon>Arthropoda</taxon>
        <taxon>Hexapoda</taxon>
        <taxon>Insecta</taxon>
        <taxon>Pterygota</taxon>
        <taxon>Neoptera</taxon>
        <taxon>Endopterygota</taxon>
        <taxon>Diptera</taxon>
        <taxon>Nematocera</taxon>
        <taxon>Culicoidea</taxon>
        <taxon>Culicidae</taxon>
        <taxon>Anophelinae</taxon>
        <taxon>Anopheles</taxon>
    </lineage>
</organism>
<evidence type="ECO:0000256" key="1">
    <source>
        <dbReference type="SAM" id="SignalP"/>
    </source>
</evidence>
<proteinExistence type="predicted"/>
<name>A0A2M3ZV44_9DIPT</name>
<reference evidence="2" key="1">
    <citation type="submission" date="2018-01" db="EMBL/GenBank/DDBJ databases">
        <title>An insight into the sialome of Amazonian anophelines.</title>
        <authorList>
            <person name="Ribeiro J.M."/>
            <person name="Scarpassa V."/>
            <person name="Calvo E."/>
        </authorList>
    </citation>
    <scope>NUCLEOTIDE SEQUENCE</scope>
    <source>
        <tissue evidence="2">Salivary glands</tissue>
    </source>
</reference>
<dbReference type="EMBL" id="GGFM01011662">
    <property type="protein sequence ID" value="MBW32413.1"/>
    <property type="molecule type" value="Transcribed_RNA"/>
</dbReference>
<accession>A0A2M3ZV44</accession>
<dbReference type="AlphaFoldDB" id="A0A2M3ZV44"/>
<sequence length="95" mass="10800">MRWIACMVLLLLRMLLMLRLLLLHPISSCNTVVRVHSTVPGIRVALTQVTTGHTTSNGTRMTHRATHVVDELLLLLRVRVVLHRHHTTATVKIVR</sequence>
<feature type="chain" id="PRO_5014875967" evidence="1">
    <location>
        <begin position="29"/>
        <end position="95"/>
    </location>
</feature>
<feature type="signal peptide" evidence="1">
    <location>
        <begin position="1"/>
        <end position="28"/>
    </location>
</feature>
<evidence type="ECO:0000313" key="2">
    <source>
        <dbReference type="EMBL" id="MBW32413.1"/>
    </source>
</evidence>